<organism evidence="1 2">
    <name type="scientific">Dictyobacter arantiisoli</name>
    <dbReference type="NCBI Taxonomy" id="2014874"/>
    <lineage>
        <taxon>Bacteria</taxon>
        <taxon>Bacillati</taxon>
        <taxon>Chloroflexota</taxon>
        <taxon>Ktedonobacteria</taxon>
        <taxon>Ktedonobacterales</taxon>
        <taxon>Dictyobacteraceae</taxon>
        <taxon>Dictyobacter</taxon>
    </lineage>
</organism>
<dbReference type="EMBL" id="BIXY01000238">
    <property type="protein sequence ID" value="GCF12051.1"/>
    <property type="molecule type" value="Genomic_DNA"/>
</dbReference>
<comment type="caution">
    <text evidence="1">The sequence shown here is derived from an EMBL/GenBank/DDBJ whole genome shotgun (WGS) entry which is preliminary data.</text>
</comment>
<protein>
    <submittedName>
        <fullName evidence="1">Uncharacterized protein</fullName>
    </submittedName>
</protein>
<proteinExistence type="predicted"/>
<sequence length="65" mass="6828">MLKNGGAARGALARSLYDHLAPTLCDAPGMTVTVRMSLWARGSYVNGQAHLGCGLSVTHIFGVKK</sequence>
<dbReference type="AlphaFoldDB" id="A0A5A5TK90"/>
<gene>
    <name evidence="1" type="ORF">KDI_56150</name>
</gene>
<name>A0A5A5TK90_9CHLR</name>
<evidence type="ECO:0000313" key="2">
    <source>
        <dbReference type="Proteomes" id="UP000322530"/>
    </source>
</evidence>
<dbReference type="Proteomes" id="UP000322530">
    <property type="component" value="Unassembled WGS sequence"/>
</dbReference>
<reference evidence="1 2" key="1">
    <citation type="submission" date="2019-01" db="EMBL/GenBank/DDBJ databases">
        <title>Draft genome sequence of Dictyobacter sp. Uno17.</title>
        <authorList>
            <person name="Wang C.M."/>
            <person name="Zheng Y."/>
            <person name="Sakai Y."/>
            <person name="Abe K."/>
            <person name="Yokota A."/>
            <person name="Yabe S."/>
        </authorList>
    </citation>
    <scope>NUCLEOTIDE SEQUENCE [LARGE SCALE GENOMIC DNA]</scope>
    <source>
        <strain evidence="1 2">Uno17</strain>
    </source>
</reference>
<keyword evidence="2" id="KW-1185">Reference proteome</keyword>
<evidence type="ECO:0000313" key="1">
    <source>
        <dbReference type="EMBL" id="GCF12051.1"/>
    </source>
</evidence>
<accession>A0A5A5TK90</accession>